<dbReference type="Proteomes" id="UP001500582">
    <property type="component" value="Unassembled WGS sequence"/>
</dbReference>
<accession>A0ABP8GGF8</accession>
<keyword evidence="3" id="KW-1185">Reference proteome</keyword>
<evidence type="ECO:0008006" key="4">
    <source>
        <dbReference type="Google" id="ProtNLM"/>
    </source>
</evidence>
<sequence length="246" mass="26330">MGLLAGCDKDDNQTPVTTPEEDLEITQAAGDSATIITKLNAFREHAGSPVNTTPGATKGRREINWDAVPAEVTNTNTFPADFFNTIDPAAAAGRKRGLLYIPANATLRVSDNNFADIDPAFATQFKAFSKAKTFSPSGTNISEIKFQLAGQAKDAYISSFGIVFLDVDNAQATIVEAYEGNKLIGKATATPSDKKYSFVGIHFHKSKITRVKITSGNTALKTGVTDGATQDVVVIDDLIYDEPKAY</sequence>
<organism evidence="2 3">
    <name type="scientific">Mucilaginibacter gynuensis</name>
    <dbReference type="NCBI Taxonomy" id="1302236"/>
    <lineage>
        <taxon>Bacteria</taxon>
        <taxon>Pseudomonadati</taxon>
        <taxon>Bacteroidota</taxon>
        <taxon>Sphingobacteriia</taxon>
        <taxon>Sphingobacteriales</taxon>
        <taxon>Sphingobacteriaceae</taxon>
        <taxon>Mucilaginibacter</taxon>
    </lineage>
</organism>
<dbReference type="EMBL" id="BAABFT010000005">
    <property type="protein sequence ID" value="GAA4323954.1"/>
    <property type="molecule type" value="Genomic_DNA"/>
</dbReference>
<protein>
    <recommendedName>
        <fullName evidence="4">Lipoprotein</fullName>
    </recommendedName>
</protein>
<evidence type="ECO:0000313" key="2">
    <source>
        <dbReference type="EMBL" id="GAA4323954.1"/>
    </source>
</evidence>
<gene>
    <name evidence="2" type="ORF">GCM10023149_25250</name>
</gene>
<feature type="region of interest" description="Disordered" evidence="1">
    <location>
        <begin position="1"/>
        <end position="20"/>
    </location>
</feature>
<reference evidence="3" key="1">
    <citation type="journal article" date="2019" name="Int. J. Syst. Evol. Microbiol.">
        <title>The Global Catalogue of Microorganisms (GCM) 10K type strain sequencing project: providing services to taxonomists for standard genome sequencing and annotation.</title>
        <authorList>
            <consortium name="The Broad Institute Genomics Platform"/>
            <consortium name="The Broad Institute Genome Sequencing Center for Infectious Disease"/>
            <person name="Wu L."/>
            <person name="Ma J."/>
        </authorList>
    </citation>
    <scope>NUCLEOTIDE SEQUENCE [LARGE SCALE GENOMIC DNA]</scope>
    <source>
        <strain evidence="3">JCM 17705</strain>
    </source>
</reference>
<name>A0ABP8GGF8_9SPHI</name>
<proteinExistence type="predicted"/>
<comment type="caution">
    <text evidence="2">The sequence shown here is derived from an EMBL/GenBank/DDBJ whole genome shotgun (WGS) entry which is preliminary data.</text>
</comment>
<evidence type="ECO:0000256" key="1">
    <source>
        <dbReference type="SAM" id="MobiDB-lite"/>
    </source>
</evidence>
<evidence type="ECO:0000313" key="3">
    <source>
        <dbReference type="Proteomes" id="UP001500582"/>
    </source>
</evidence>